<keyword evidence="3" id="KW-0520">NAD</keyword>
<accession>A0A437MD74</accession>
<dbReference type="RefSeq" id="WP_127788450.1">
    <property type="nucleotide sequence ID" value="NZ_SACL01000005.1"/>
</dbReference>
<dbReference type="PROSITE" id="PS00065">
    <property type="entry name" value="D_2_HYDROXYACID_DH_1"/>
    <property type="match status" value="1"/>
</dbReference>
<evidence type="ECO:0000256" key="1">
    <source>
        <dbReference type="ARBA" id="ARBA00022857"/>
    </source>
</evidence>
<dbReference type="Proteomes" id="UP000282957">
    <property type="component" value="Unassembled WGS sequence"/>
</dbReference>
<proteinExistence type="inferred from homology"/>
<evidence type="ECO:0000256" key="2">
    <source>
        <dbReference type="ARBA" id="ARBA00023002"/>
    </source>
</evidence>
<evidence type="ECO:0000256" key="4">
    <source>
        <dbReference type="RuleBase" id="RU003719"/>
    </source>
</evidence>
<comment type="similarity">
    <text evidence="4">Belongs to the D-isomer specific 2-hydroxyacid dehydrogenase family.</text>
</comment>
<dbReference type="AlphaFoldDB" id="A0A437MD74"/>
<evidence type="ECO:0000256" key="3">
    <source>
        <dbReference type="ARBA" id="ARBA00023027"/>
    </source>
</evidence>
<sequence length="314" mass="33263">MTTDVVLLSDSPAYRNTLGEGFIVHEAHKTGIEGLPAEVRANARILITSGFTGASAAQMDQLPKLGLICCLGTGYENIDVKAALSRGLTVTHGAGTNAAAVADHAMGMLLAMMRDMPRADRLARQGTWRNDLGPRPTATGKHLGIIGLGGIGERIARRAEGFEMKISYTTRTPRPQVPWTHVPNVLDLARQVDALIVAAPGGASTYHMINAEVLEALGPKGVLVNIGRGSVVDTEALVAALKANTILGAALDVFEQEPHIPEELRALDNVILTPHMASWAPEVRQASVELLQRNVALFLAGQPVASAIPEHRAA</sequence>
<reference evidence="7 8" key="1">
    <citation type="submission" date="2019-01" db="EMBL/GenBank/DDBJ databases">
        <authorList>
            <person name="Chen W.-M."/>
        </authorList>
    </citation>
    <scope>NUCLEOTIDE SEQUENCE [LARGE SCALE GENOMIC DNA]</scope>
    <source>
        <strain evidence="7 8">CCP-6</strain>
    </source>
</reference>
<dbReference type="GO" id="GO:0005829">
    <property type="term" value="C:cytosol"/>
    <property type="evidence" value="ECO:0007669"/>
    <property type="project" value="TreeGrafter"/>
</dbReference>
<protein>
    <submittedName>
        <fullName evidence="7">2-hydroxyacid dehydrogenase</fullName>
    </submittedName>
</protein>
<evidence type="ECO:0000259" key="5">
    <source>
        <dbReference type="Pfam" id="PF00389"/>
    </source>
</evidence>
<feature type="domain" description="D-isomer specific 2-hydroxyacid dehydrogenase NAD-binding" evidence="6">
    <location>
        <begin position="106"/>
        <end position="277"/>
    </location>
</feature>
<dbReference type="InterPro" id="IPR006140">
    <property type="entry name" value="D-isomer_DH_NAD-bd"/>
</dbReference>
<comment type="caution">
    <text evidence="7">The sequence shown here is derived from an EMBL/GenBank/DDBJ whole genome shotgun (WGS) entry which is preliminary data.</text>
</comment>
<gene>
    <name evidence="7" type="ORF">EOD42_15420</name>
</gene>
<evidence type="ECO:0000313" key="7">
    <source>
        <dbReference type="EMBL" id="RVT95592.1"/>
    </source>
</evidence>
<dbReference type="InterPro" id="IPR006139">
    <property type="entry name" value="D-isomer_2_OHA_DH_cat_dom"/>
</dbReference>
<dbReference type="GO" id="GO:0051287">
    <property type="term" value="F:NAD binding"/>
    <property type="evidence" value="ECO:0007669"/>
    <property type="project" value="InterPro"/>
</dbReference>
<dbReference type="InterPro" id="IPR036291">
    <property type="entry name" value="NAD(P)-bd_dom_sf"/>
</dbReference>
<keyword evidence="2 4" id="KW-0560">Oxidoreductase</keyword>
<dbReference type="CDD" id="cd12156">
    <property type="entry name" value="HPPR"/>
    <property type="match status" value="1"/>
</dbReference>
<dbReference type="SUPFAM" id="SSF52283">
    <property type="entry name" value="Formate/glycerate dehydrogenase catalytic domain-like"/>
    <property type="match status" value="1"/>
</dbReference>
<dbReference type="GO" id="GO:0016618">
    <property type="term" value="F:hydroxypyruvate reductase [NAD(P)H] activity"/>
    <property type="evidence" value="ECO:0007669"/>
    <property type="project" value="TreeGrafter"/>
</dbReference>
<dbReference type="PANTHER" id="PTHR10996">
    <property type="entry name" value="2-HYDROXYACID DEHYDROGENASE-RELATED"/>
    <property type="match status" value="1"/>
</dbReference>
<dbReference type="EMBL" id="SACL01000005">
    <property type="protein sequence ID" value="RVT95592.1"/>
    <property type="molecule type" value="Genomic_DNA"/>
</dbReference>
<evidence type="ECO:0000313" key="8">
    <source>
        <dbReference type="Proteomes" id="UP000282957"/>
    </source>
</evidence>
<dbReference type="InterPro" id="IPR050223">
    <property type="entry name" value="D-isomer_2-hydroxyacid_DH"/>
</dbReference>
<dbReference type="PANTHER" id="PTHR10996:SF178">
    <property type="entry name" value="2-HYDROXYACID DEHYDROGENASE YGL185C-RELATED"/>
    <property type="match status" value="1"/>
</dbReference>
<dbReference type="OrthoDB" id="9793626at2"/>
<dbReference type="FunFam" id="3.40.50.720:FF:000213">
    <property type="entry name" value="Putative 2-hydroxyacid dehydrogenase"/>
    <property type="match status" value="1"/>
</dbReference>
<dbReference type="Pfam" id="PF02826">
    <property type="entry name" value="2-Hacid_dh_C"/>
    <property type="match status" value="1"/>
</dbReference>
<dbReference type="Gene3D" id="3.40.50.720">
    <property type="entry name" value="NAD(P)-binding Rossmann-like Domain"/>
    <property type="match status" value="2"/>
</dbReference>
<dbReference type="Pfam" id="PF00389">
    <property type="entry name" value="2-Hacid_dh"/>
    <property type="match status" value="1"/>
</dbReference>
<evidence type="ECO:0000259" key="6">
    <source>
        <dbReference type="Pfam" id="PF02826"/>
    </source>
</evidence>
<name>A0A437MD74_9PROT</name>
<dbReference type="GO" id="GO:0030267">
    <property type="term" value="F:glyoxylate reductase (NADPH) activity"/>
    <property type="evidence" value="ECO:0007669"/>
    <property type="project" value="TreeGrafter"/>
</dbReference>
<organism evidence="7 8">
    <name type="scientific">Rhodovarius crocodyli</name>
    <dbReference type="NCBI Taxonomy" id="1979269"/>
    <lineage>
        <taxon>Bacteria</taxon>
        <taxon>Pseudomonadati</taxon>
        <taxon>Pseudomonadota</taxon>
        <taxon>Alphaproteobacteria</taxon>
        <taxon>Acetobacterales</taxon>
        <taxon>Roseomonadaceae</taxon>
        <taxon>Rhodovarius</taxon>
    </lineage>
</organism>
<keyword evidence="8" id="KW-1185">Reference proteome</keyword>
<feature type="domain" description="D-isomer specific 2-hydroxyacid dehydrogenase catalytic" evidence="5">
    <location>
        <begin position="38"/>
        <end position="307"/>
    </location>
</feature>
<dbReference type="SUPFAM" id="SSF51735">
    <property type="entry name" value="NAD(P)-binding Rossmann-fold domains"/>
    <property type="match status" value="1"/>
</dbReference>
<dbReference type="InterPro" id="IPR029752">
    <property type="entry name" value="D-isomer_DH_CS1"/>
</dbReference>
<keyword evidence="1" id="KW-0521">NADP</keyword>